<proteinExistence type="predicted"/>
<dbReference type="GeneID" id="25323674"/>
<dbReference type="EMBL" id="KN847317">
    <property type="protein sequence ID" value="KIW61668.1"/>
    <property type="molecule type" value="Genomic_DNA"/>
</dbReference>
<dbReference type="Proteomes" id="UP000054342">
    <property type="component" value="Unassembled WGS sequence"/>
</dbReference>
<name>A0A0D2F174_9EURO</name>
<gene>
    <name evidence="1" type="ORF">PV05_01766</name>
</gene>
<dbReference type="HOGENOM" id="CLU_2003952_0_0_1"/>
<dbReference type="RefSeq" id="XP_013322252.1">
    <property type="nucleotide sequence ID" value="XM_013466798.1"/>
</dbReference>
<dbReference type="AlphaFoldDB" id="A0A0D2F174"/>
<sequence>MTTLSTGINQQPPITTHLRSEPAYELRRSPERYVFPECVPSGFRMVVDKPGLTRSCDQATPSIDTDTDAIIEHMGKGSAATWKLIATFTAYIVSVLGSGAGWRRLRLTHGLLDLMLVPYIYAGS</sequence>
<reference evidence="1 2" key="1">
    <citation type="submission" date="2015-01" db="EMBL/GenBank/DDBJ databases">
        <title>The Genome Sequence of Exophiala xenobiotica CBS118157.</title>
        <authorList>
            <consortium name="The Broad Institute Genomics Platform"/>
            <person name="Cuomo C."/>
            <person name="de Hoog S."/>
            <person name="Gorbushina A."/>
            <person name="Stielow B."/>
            <person name="Teixiera M."/>
            <person name="Abouelleil A."/>
            <person name="Chapman S.B."/>
            <person name="Priest M."/>
            <person name="Young S.K."/>
            <person name="Wortman J."/>
            <person name="Nusbaum C."/>
            <person name="Birren B."/>
        </authorList>
    </citation>
    <scope>NUCLEOTIDE SEQUENCE [LARGE SCALE GENOMIC DNA]</scope>
    <source>
        <strain evidence="1 2">CBS 118157</strain>
    </source>
</reference>
<evidence type="ECO:0000313" key="2">
    <source>
        <dbReference type="Proteomes" id="UP000054342"/>
    </source>
</evidence>
<organism evidence="1 2">
    <name type="scientific">Exophiala xenobiotica</name>
    <dbReference type="NCBI Taxonomy" id="348802"/>
    <lineage>
        <taxon>Eukaryota</taxon>
        <taxon>Fungi</taxon>
        <taxon>Dikarya</taxon>
        <taxon>Ascomycota</taxon>
        <taxon>Pezizomycotina</taxon>
        <taxon>Eurotiomycetes</taxon>
        <taxon>Chaetothyriomycetidae</taxon>
        <taxon>Chaetothyriales</taxon>
        <taxon>Herpotrichiellaceae</taxon>
        <taxon>Exophiala</taxon>
    </lineage>
</organism>
<keyword evidence="2" id="KW-1185">Reference proteome</keyword>
<accession>A0A0D2F174</accession>
<protein>
    <submittedName>
        <fullName evidence="1">Uncharacterized protein</fullName>
    </submittedName>
</protein>
<evidence type="ECO:0000313" key="1">
    <source>
        <dbReference type="EMBL" id="KIW61668.1"/>
    </source>
</evidence>